<dbReference type="PANTHER" id="PTHR43757">
    <property type="entry name" value="AMINOMETHYLTRANSFERASE"/>
    <property type="match status" value="1"/>
</dbReference>
<accession>A0A381Q8N7</accession>
<sequence length="812" mass="89847">MKTHYRAVVIGGGVIGASTLYHLAKMGWNDVVLVEKIEYTSGSTWHAAGLLPLFNMSYSVGKIHKYSVDLYQSLEAETGQHVSFHKTGNLRLARNQERMDEYKRYCGTASTIGVPFEMIGPAEIKKLWPFAKVDDLVGAIYHPDDGHVAPVDVTMALLKGARANGAETYSEVEVTSMAQKPNDEWVVSTNKGDITCDVVISCTGNYARETGRMVGLELPVVPVEHQFIVTGPIPELVEYNRAGNPEMAVLRESDSSYYMRQEADGLILGPYEKGAPCWALDGVPEGFGQELLPPDLERLEPHIIAAGERVPLFETAGIKDHINGPIAYTPDGNPMVGPAWGLRNFWLSEGHSFGITAAGGSGRHLAEWIVEGSPSIDMNGVDPRRFSAAQSTRDFIKAKNEECYEHVFVIHYDFEERSAARPAKMSPIYDRQKALNAAFGQRYGWERPNWFAPEGTEPFNKYSFRTRRTNWFETVGEEVKAVRERVGLLDLTSFTKHEISGPGAEDYLNKMIANRLPTTQGGTVLGHALTASGGVESEFTITRDGDKFFAVSSGSAERHDHDVLLRTQPRDGSVSLKNITLEHGTLVVCGPRSRELLSKITDADLSNDGFPWLTSQRITVAGVSLLALRVNFVGELGWELHHPIDQQVQLFDSIVEVGEEFGLRHFGMYAMESMRLEKSYRMWGSDLTREYSILEAGLSRFVRLKKDEFVGKEALLMQKETGVPQEFVTLEIDVTDADALGSEPIFRNGEMVGRATSGCYGHSIGKSLALAYVKSGNGDIGTQLEIEILGERRSARVIQESPCDPDNLKLRA</sequence>
<evidence type="ECO:0000259" key="3">
    <source>
        <dbReference type="Pfam" id="PF01571"/>
    </source>
</evidence>
<evidence type="ECO:0000259" key="2">
    <source>
        <dbReference type="Pfam" id="PF01266"/>
    </source>
</evidence>
<evidence type="ECO:0000256" key="1">
    <source>
        <dbReference type="ARBA" id="ARBA00008609"/>
    </source>
</evidence>
<protein>
    <recommendedName>
        <fullName evidence="7">Dimethylglycine dehydrogenase</fullName>
    </recommendedName>
</protein>
<feature type="domain" description="FAD dependent oxidoreductase central" evidence="5">
    <location>
        <begin position="371"/>
        <end position="426"/>
    </location>
</feature>
<proteinExistence type="inferred from homology"/>
<reference evidence="6" key="1">
    <citation type="submission" date="2018-05" db="EMBL/GenBank/DDBJ databases">
        <authorList>
            <person name="Lanie J.A."/>
            <person name="Ng W.-L."/>
            <person name="Kazmierczak K.M."/>
            <person name="Andrzejewski T.M."/>
            <person name="Davidsen T.M."/>
            <person name="Wayne K.J."/>
            <person name="Tettelin H."/>
            <person name="Glass J.I."/>
            <person name="Rusch D."/>
            <person name="Podicherti R."/>
            <person name="Tsui H.-C.T."/>
            <person name="Winkler M.E."/>
        </authorList>
    </citation>
    <scope>NUCLEOTIDE SEQUENCE</scope>
</reference>
<dbReference type="InterPro" id="IPR006222">
    <property type="entry name" value="GCVT_N"/>
</dbReference>
<dbReference type="SUPFAM" id="SSF51905">
    <property type="entry name" value="FAD/NAD(P)-binding domain"/>
    <property type="match status" value="1"/>
</dbReference>
<dbReference type="SUPFAM" id="SSF103025">
    <property type="entry name" value="Folate-binding domain"/>
    <property type="match status" value="1"/>
</dbReference>
<dbReference type="InterPro" id="IPR036188">
    <property type="entry name" value="FAD/NAD-bd_sf"/>
</dbReference>
<dbReference type="PANTHER" id="PTHR43757:SF2">
    <property type="entry name" value="AMINOMETHYLTRANSFERASE, MITOCHONDRIAL"/>
    <property type="match status" value="1"/>
</dbReference>
<dbReference type="EMBL" id="UINC01001243">
    <property type="protein sequence ID" value="SUZ75390.1"/>
    <property type="molecule type" value="Genomic_DNA"/>
</dbReference>
<dbReference type="Gene3D" id="3.50.50.60">
    <property type="entry name" value="FAD/NAD(P)-binding domain"/>
    <property type="match status" value="1"/>
</dbReference>
<dbReference type="SUPFAM" id="SSF101790">
    <property type="entry name" value="Aminomethyltransferase beta-barrel domain"/>
    <property type="match status" value="1"/>
</dbReference>
<dbReference type="InterPro" id="IPR013977">
    <property type="entry name" value="GcvT_C"/>
</dbReference>
<dbReference type="Gene3D" id="3.30.1360.120">
    <property type="entry name" value="Probable tRNA modification gtpase trme, domain 1"/>
    <property type="match status" value="1"/>
</dbReference>
<name>A0A381Q8N7_9ZZZZ</name>
<dbReference type="InterPro" id="IPR006076">
    <property type="entry name" value="FAD-dep_OxRdtase"/>
</dbReference>
<comment type="similarity">
    <text evidence="1">Belongs to the GcvT family.</text>
</comment>
<evidence type="ECO:0000259" key="4">
    <source>
        <dbReference type="Pfam" id="PF08669"/>
    </source>
</evidence>
<dbReference type="InterPro" id="IPR028896">
    <property type="entry name" value="GcvT/YgfZ/DmdA"/>
</dbReference>
<dbReference type="Gene3D" id="2.40.30.110">
    <property type="entry name" value="Aminomethyltransferase beta-barrel domains"/>
    <property type="match status" value="1"/>
</dbReference>
<dbReference type="SUPFAM" id="SSF54373">
    <property type="entry name" value="FAD-linked reductases, C-terminal domain"/>
    <property type="match status" value="1"/>
</dbReference>
<dbReference type="InterPro" id="IPR032503">
    <property type="entry name" value="FAO_M"/>
</dbReference>
<evidence type="ECO:0000313" key="6">
    <source>
        <dbReference type="EMBL" id="SUZ75390.1"/>
    </source>
</evidence>
<dbReference type="InterPro" id="IPR027266">
    <property type="entry name" value="TrmE/GcvT-like"/>
</dbReference>
<dbReference type="Pfam" id="PF01571">
    <property type="entry name" value="GCV_T"/>
    <property type="match status" value="1"/>
</dbReference>
<dbReference type="Gene3D" id="3.30.9.10">
    <property type="entry name" value="D-Amino Acid Oxidase, subunit A, domain 2"/>
    <property type="match status" value="1"/>
</dbReference>
<dbReference type="GO" id="GO:0005739">
    <property type="term" value="C:mitochondrion"/>
    <property type="evidence" value="ECO:0007669"/>
    <property type="project" value="TreeGrafter"/>
</dbReference>
<feature type="domain" description="FAD dependent oxidoreductase" evidence="2">
    <location>
        <begin position="7"/>
        <end position="368"/>
    </location>
</feature>
<dbReference type="Pfam" id="PF16350">
    <property type="entry name" value="FAO_M"/>
    <property type="match status" value="1"/>
</dbReference>
<dbReference type="AlphaFoldDB" id="A0A381Q8N7"/>
<evidence type="ECO:0000259" key="5">
    <source>
        <dbReference type="Pfam" id="PF16350"/>
    </source>
</evidence>
<gene>
    <name evidence="6" type="ORF">METZ01_LOCUS28244</name>
</gene>
<feature type="domain" description="GCVT N-terminal" evidence="3">
    <location>
        <begin position="428"/>
        <end position="706"/>
    </location>
</feature>
<dbReference type="Pfam" id="PF01266">
    <property type="entry name" value="DAO"/>
    <property type="match status" value="1"/>
</dbReference>
<dbReference type="Pfam" id="PF08669">
    <property type="entry name" value="GCV_T_C"/>
    <property type="match status" value="1"/>
</dbReference>
<feature type="domain" description="Aminomethyltransferase C-terminal" evidence="4">
    <location>
        <begin position="727"/>
        <end position="801"/>
    </location>
</feature>
<evidence type="ECO:0008006" key="7">
    <source>
        <dbReference type="Google" id="ProtNLM"/>
    </source>
</evidence>
<organism evidence="6">
    <name type="scientific">marine metagenome</name>
    <dbReference type="NCBI Taxonomy" id="408172"/>
    <lineage>
        <taxon>unclassified sequences</taxon>
        <taxon>metagenomes</taxon>
        <taxon>ecological metagenomes</taxon>
    </lineage>
</organism>
<dbReference type="InterPro" id="IPR029043">
    <property type="entry name" value="GcvT/YgfZ_C"/>
</dbReference>
<dbReference type="Gene3D" id="3.30.70.1400">
    <property type="entry name" value="Aminomethyltransferase beta-barrel domains"/>
    <property type="match status" value="1"/>
</dbReference>